<name>A0ABN7XG01_GIGMA</name>
<dbReference type="PANTHER" id="PTHR43628:SF1">
    <property type="entry name" value="CHITIN SYNTHASE REGULATORY FACTOR 2-RELATED"/>
    <property type="match status" value="1"/>
</dbReference>
<organism evidence="1 2">
    <name type="scientific">Gigaspora margarita</name>
    <dbReference type="NCBI Taxonomy" id="4874"/>
    <lineage>
        <taxon>Eukaryota</taxon>
        <taxon>Fungi</taxon>
        <taxon>Fungi incertae sedis</taxon>
        <taxon>Mucoromycota</taxon>
        <taxon>Glomeromycotina</taxon>
        <taxon>Glomeromycetes</taxon>
        <taxon>Diversisporales</taxon>
        <taxon>Gigasporaceae</taxon>
        <taxon>Gigaspora</taxon>
    </lineage>
</organism>
<evidence type="ECO:0000313" key="2">
    <source>
        <dbReference type="Proteomes" id="UP000789901"/>
    </source>
</evidence>
<dbReference type="Proteomes" id="UP000789901">
    <property type="component" value="Unassembled WGS sequence"/>
</dbReference>
<dbReference type="Gene3D" id="1.25.40.10">
    <property type="entry name" value="Tetratricopeptide repeat domain"/>
    <property type="match status" value="1"/>
</dbReference>
<proteinExistence type="predicted"/>
<dbReference type="InterPro" id="IPR052945">
    <property type="entry name" value="Mitotic_Regulator"/>
</dbReference>
<dbReference type="InterPro" id="IPR011990">
    <property type="entry name" value="TPR-like_helical_dom_sf"/>
</dbReference>
<dbReference type="InterPro" id="IPR006597">
    <property type="entry name" value="Sel1-like"/>
</dbReference>
<gene>
    <name evidence="1" type="ORF">GMARGA_LOCUS43044</name>
</gene>
<keyword evidence="2" id="KW-1185">Reference proteome</keyword>
<feature type="non-terminal residue" evidence="1">
    <location>
        <position position="182"/>
    </location>
</feature>
<comment type="caution">
    <text evidence="1">The sequence shown here is derived from an EMBL/GenBank/DDBJ whole genome shotgun (WGS) entry which is preliminary data.</text>
</comment>
<dbReference type="PANTHER" id="PTHR43628">
    <property type="entry name" value="ACTIVATOR OF C KINASE PROTEIN 1-RELATED"/>
    <property type="match status" value="1"/>
</dbReference>
<feature type="non-terminal residue" evidence="1">
    <location>
        <position position="1"/>
    </location>
</feature>
<dbReference type="EMBL" id="CAJVQB010134905">
    <property type="protein sequence ID" value="CAG8854223.1"/>
    <property type="molecule type" value="Genomic_DNA"/>
</dbReference>
<sequence>KTSNLEEAMDIDSPPVDFLIPLEKGVEFHKNRIHKAALKCFEKNANLGDPLAKYWLGYYLTYGYDVIEIDKEQAADYDHSDAQCRYAVALLSNLKKEDSEVKKQENRNEIIHYFKLAANNKNPNAMYYLADIYIYGKLQMQPNKELGMMYLKLAADNNYERAFRMLAQIKLIRLEFEPKILR</sequence>
<reference evidence="1 2" key="1">
    <citation type="submission" date="2021-06" db="EMBL/GenBank/DDBJ databases">
        <authorList>
            <person name="Kallberg Y."/>
            <person name="Tangrot J."/>
            <person name="Rosling A."/>
        </authorList>
    </citation>
    <scope>NUCLEOTIDE SEQUENCE [LARGE SCALE GENOMIC DNA]</scope>
    <source>
        <strain evidence="1 2">120-4 pot B 10/14</strain>
    </source>
</reference>
<dbReference type="SMART" id="SM00671">
    <property type="entry name" value="SEL1"/>
    <property type="match status" value="2"/>
</dbReference>
<dbReference type="Pfam" id="PF08238">
    <property type="entry name" value="Sel1"/>
    <property type="match status" value="3"/>
</dbReference>
<protein>
    <submittedName>
        <fullName evidence="1">2456_t:CDS:1</fullName>
    </submittedName>
</protein>
<accession>A0ABN7XG01</accession>
<evidence type="ECO:0000313" key="1">
    <source>
        <dbReference type="EMBL" id="CAG8854223.1"/>
    </source>
</evidence>
<dbReference type="SUPFAM" id="SSF81901">
    <property type="entry name" value="HCP-like"/>
    <property type="match status" value="1"/>
</dbReference>